<evidence type="ECO:0000256" key="4">
    <source>
        <dbReference type="ARBA" id="ARBA00022741"/>
    </source>
</evidence>
<proteinExistence type="inferred from homology"/>
<evidence type="ECO:0000256" key="2">
    <source>
        <dbReference type="ARBA" id="ARBA00022679"/>
    </source>
</evidence>
<reference evidence="6 7" key="1">
    <citation type="submission" date="2020-09" db="EMBL/GenBank/DDBJ databases">
        <title>De no assembly of potato wild relative species, Solanum commersonii.</title>
        <authorList>
            <person name="Cho K."/>
        </authorList>
    </citation>
    <scope>NUCLEOTIDE SEQUENCE [LARGE SCALE GENOMIC DNA]</scope>
    <source>
        <strain evidence="6">LZ3.2</strain>
        <tissue evidence="6">Leaf</tissue>
    </source>
</reference>
<dbReference type="GO" id="GO:0052381">
    <property type="term" value="F:tRNA dimethylallyltransferase activity"/>
    <property type="evidence" value="ECO:0007669"/>
    <property type="project" value="TreeGrafter"/>
</dbReference>
<keyword evidence="3" id="KW-0203">Cytokinin biosynthesis</keyword>
<keyword evidence="7" id="KW-1185">Reference proteome</keyword>
<keyword evidence="4" id="KW-0547">Nucleotide-binding</keyword>
<gene>
    <name evidence="6" type="ORF">H5410_020911</name>
</gene>
<evidence type="ECO:0008006" key="8">
    <source>
        <dbReference type="Google" id="ProtNLM"/>
    </source>
</evidence>
<dbReference type="InterPro" id="IPR027417">
    <property type="entry name" value="P-loop_NTPase"/>
</dbReference>
<evidence type="ECO:0000256" key="3">
    <source>
        <dbReference type="ARBA" id="ARBA00022712"/>
    </source>
</evidence>
<evidence type="ECO:0000256" key="1">
    <source>
        <dbReference type="ARBA" id="ARBA00005842"/>
    </source>
</evidence>
<dbReference type="GO" id="GO:0005524">
    <property type="term" value="F:ATP binding"/>
    <property type="evidence" value="ECO:0007669"/>
    <property type="project" value="UniProtKB-KW"/>
</dbReference>
<dbReference type="InterPro" id="IPR039657">
    <property type="entry name" value="Dimethylallyltransferase"/>
</dbReference>
<evidence type="ECO:0000313" key="7">
    <source>
        <dbReference type="Proteomes" id="UP000824120"/>
    </source>
</evidence>
<organism evidence="6 7">
    <name type="scientific">Solanum commersonii</name>
    <name type="common">Commerson's wild potato</name>
    <name type="synonym">Commerson's nightshade</name>
    <dbReference type="NCBI Taxonomy" id="4109"/>
    <lineage>
        <taxon>Eukaryota</taxon>
        <taxon>Viridiplantae</taxon>
        <taxon>Streptophyta</taxon>
        <taxon>Embryophyta</taxon>
        <taxon>Tracheophyta</taxon>
        <taxon>Spermatophyta</taxon>
        <taxon>Magnoliopsida</taxon>
        <taxon>eudicotyledons</taxon>
        <taxon>Gunneridae</taxon>
        <taxon>Pentapetalae</taxon>
        <taxon>asterids</taxon>
        <taxon>lamiids</taxon>
        <taxon>Solanales</taxon>
        <taxon>Solanaceae</taxon>
        <taxon>Solanoideae</taxon>
        <taxon>Solaneae</taxon>
        <taxon>Solanum</taxon>
    </lineage>
</organism>
<protein>
    <recommendedName>
        <fullName evidence="8">Isopentenyltransferase</fullName>
    </recommendedName>
</protein>
<comment type="similarity">
    <text evidence="1">Belongs to the IPP transferase family.</text>
</comment>
<dbReference type="Proteomes" id="UP000824120">
    <property type="component" value="Chromosome 4"/>
</dbReference>
<dbReference type="Gene3D" id="1.10.287.890">
    <property type="entry name" value="Crystal structure of tRNA isopentenylpyrophosphate transferase (bh2366) domain"/>
    <property type="match status" value="1"/>
</dbReference>
<evidence type="ECO:0000313" key="6">
    <source>
        <dbReference type="EMBL" id="KAG5609630.1"/>
    </source>
</evidence>
<dbReference type="OrthoDB" id="1303856at2759"/>
<keyword evidence="2" id="KW-0808">Transferase</keyword>
<dbReference type="EMBL" id="JACXVP010000004">
    <property type="protein sequence ID" value="KAG5609630.1"/>
    <property type="molecule type" value="Genomic_DNA"/>
</dbReference>
<evidence type="ECO:0000256" key="5">
    <source>
        <dbReference type="ARBA" id="ARBA00022840"/>
    </source>
</evidence>
<dbReference type="AlphaFoldDB" id="A0A9J5ZFM3"/>
<keyword evidence="5" id="KW-0067">ATP-binding</keyword>
<dbReference type="GO" id="GO:0009691">
    <property type="term" value="P:cytokinin biosynthetic process"/>
    <property type="evidence" value="ECO:0007669"/>
    <property type="project" value="UniProtKB-KW"/>
</dbReference>
<dbReference type="PANTHER" id="PTHR11088">
    <property type="entry name" value="TRNA DIMETHYLALLYLTRANSFERASE"/>
    <property type="match status" value="1"/>
</dbReference>
<name>A0A9J5ZFM3_SOLCO</name>
<dbReference type="GO" id="GO:0005739">
    <property type="term" value="C:mitochondrion"/>
    <property type="evidence" value="ECO:0007669"/>
    <property type="project" value="TreeGrafter"/>
</dbReference>
<sequence>MNTFISNNKFNKKKSGVNNGSNWNGKISSLLTLPPIFDEKYQLGQNASEIEPDFDFIAGDFCLQAIVYKEVFLKTQRVPIIVGGSNLYIQKLVEDHVLMFKYNFATCFILIDVEQSVLNRRVDMRADPMVNAGLMDEVRHIFITDVDYTKGI</sequence>
<dbReference type="PANTHER" id="PTHR11088:SF73">
    <property type="entry name" value="PHOSPHORIBULOKINASE_URIDINE KINASE DOMAIN-CONTAINING PROTEIN"/>
    <property type="match status" value="1"/>
</dbReference>
<dbReference type="GO" id="GO:0006400">
    <property type="term" value="P:tRNA modification"/>
    <property type="evidence" value="ECO:0007669"/>
    <property type="project" value="TreeGrafter"/>
</dbReference>
<dbReference type="Gene3D" id="3.40.50.300">
    <property type="entry name" value="P-loop containing nucleotide triphosphate hydrolases"/>
    <property type="match status" value="1"/>
</dbReference>
<dbReference type="Pfam" id="PF01715">
    <property type="entry name" value="IPPT"/>
    <property type="match status" value="2"/>
</dbReference>
<comment type="caution">
    <text evidence="6">The sequence shown here is derived from an EMBL/GenBank/DDBJ whole genome shotgun (WGS) entry which is preliminary data.</text>
</comment>
<accession>A0A9J5ZFM3</accession>